<reference evidence="2" key="1">
    <citation type="submission" date="2021-01" db="EMBL/GenBank/DDBJ databases">
        <authorList>
            <person name="Corre E."/>
            <person name="Pelletier E."/>
            <person name="Niang G."/>
            <person name="Scheremetjew M."/>
            <person name="Finn R."/>
            <person name="Kale V."/>
            <person name="Holt S."/>
            <person name="Cochrane G."/>
            <person name="Meng A."/>
            <person name="Brown T."/>
            <person name="Cohen L."/>
        </authorList>
    </citation>
    <scope>NUCLEOTIDE SEQUENCE</scope>
    <source>
        <strain evidence="2">CCMP3278</strain>
    </source>
</reference>
<protein>
    <recommendedName>
        <fullName evidence="3">HNH nuclease domain-containing protein</fullName>
    </recommendedName>
</protein>
<organism evidence="2">
    <name type="scientific">Timspurckia oligopyrenoides</name>
    <dbReference type="NCBI Taxonomy" id="708627"/>
    <lineage>
        <taxon>Eukaryota</taxon>
        <taxon>Rhodophyta</taxon>
        <taxon>Bangiophyceae</taxon>
        <taxon>Porphyridiales</taxon>
        <taxon>Porphyridiaceae</taxon>
        <taxon>Timspurckia</taxon>
    </lineage>
</organism>
<dbReference type="AlphaFoldDB" id="A0A7S1ERX3"/>
<dbReference type="PANTHER" id="PTHR33427">
    <property type="entry name" value="HNH ENDONUCLEASE"/>
    <property type="match status" value="1"/>
</dbReference>
<name>A0A7S1ERX3_9RHOD</name>
<proteinExistence type="predicted"/>
<evidence type="ECO:0000256" key="1">
    <source>
        <dbReference type="SAM" id="MobiDB-lite"/>
    </source>
</evidence>
<sequence length="217" mass="24873">MMDVWVAKVPGAGRMLRPKRQNNGTSSDYDSDDESFSSLQERRKGRSKLRRELNSFSPLVKDLCWKKAEVFDGRDPDRWRIDNGGNIVCRAFRGCQGPLCWEYDHIWPISKGGGKQLSNCQILQSRSNRRKGSDALAKENGKILAAFSDKSWHALDDQMLDAIELAAYGDIQRPNGSKTTRISRKGREHYELILAQLRKRQNELSRRRNSPFSCPIM</sequence>
<gene>
    <name evidence="2" type="ORF">TOLI1172_LOCUS4546</name>
</gene>
<evidence type="ECO:0008006" key="3">
    <source>
        <dbReference type="Google" id="ProtNLM"/>
    </source>
</evidence>
<dbReference type="EMBL" id="HBFP01006376">
    <property type="protein sequence ID" value="CAD8820157.1"/>
    <property type="molecule type" value="Transcribed_RNA"/>
</dbReference>
<accession>A0A7S1ERX3</accession>
<dbReference type="Gene3D" id="1.10.30.50">
    <property type="match status" value="1"/>
</dbReference>
<dbReference type="PANTHER" id="PTHR33427:SF1">
    <property type="entry name" value="F6A14.21 PROTEIN"/>
    <property type="match status" value="1"/>
</dbReference>
<evidence type="ECO:0000313" key="2">
    <source>
        <dbReference type="EMBL" id="CAD8820157.1"/>
    </source>
</evidence>
<feature type="region of interest" description="Disordered" evidence="1">
    <location>
        <begin position="15"/>
        <end position="43"/>
    </location>
</feature>